<dbReference type="EMBL" id="CP036263">
    <property type="protein sequence ID" value="QDS97006.1"/>
    <property type="molecule type" value="Genomic_DNA"/>
</dbReference>
<evidence type="ECO:0000313" key="3">
    <source>
        <dbReference type="Proteomes" id="UP000319852"/>
    </source>
</evidence>
<accession>A0A517MQ39</accession>
<gene>
    <name evidence="2" type="ORF">HG15A2_02650</name>
</gene>
<sequence length="266" mass="29650" precursor="true">MTTQNRFATLVLALVVTASLAATATAQRKGNTRFETSQLTAQTARAGFLNPQSPEDVKFLQALNTISPYRQWMIGANKTGLVYPKSSWSSGSMQRNYNLKNKTVRKFLQYENMGAGQGMELDWTDHASANMAIQKSQWFFSTPYGSGSVQSPIIYGEPIAMAWGSKSKFVKFSKQAVGVNLDWSSSPSYEWVILGGRPGTNVNRGKDWIALFNLRINQPLIRFDRNVGGGIGFVGETRTGDSQADLRQFLRKMQRTGKILRTPWTN</sequence>
<evidence type="ECO:0000313" key="2">
    <source>
        <dbReference type="EMBL" id="QDS97006.1"/>
    </source>
</evidence>
<keyword evidence="1" id="KW-0732">Signal</keyword>
<protein>
    <submittedName>
        <fullName evidence="2">Uncharacterized protein</fullName>
    </submittedName>
</protein>
<dbReference type="RefSeq" id="WP_145057045.1">
    <property type="nucleotide sequence ID" value="NZ_CP036263.1"/>
</dbReference>
<dbReference type="AlphaFoldDB" id="A0A517MQ39"/>
<dbReference type="Proteomes" id="UP000319852">
    <property type="component" value="Chromosome"/>
</dbReference>
<keyword evidence="3" id="KW-1185">Reference proteome</keyword>
<organism evidence="2 3">
    <name type="scientific">Adhaeretor mobilis</name>
    <dbReference type="NCBI Taxonomy" id="1930276"/>
    <lineage>
        <taxon>Bacteria</taxon>
        <taxon>Pseudomonadati</taxon>
        <taxon>Planctomycetota</taxon>
        <taxon>Planctomycetia</taxon>
        <taxon>Pirellulales</taxon>
        <taxon>Lacipirellulaceae</taxon>
        <taxon>Adhaeretor</taxon>
    </lineage>
</organism>
<feature type="chain" id="PRO_5021888794" evidence="1">
    <location>
        <begin position="22"/>
        <end position="266"/>
    </location>
</feature>
<feature type="signal peptide" evidence="1">
    <location>
        <begin position="1"/>
        <end position="21"/>
    </location>
</feature>
<proteinExistence type="predicted"/>
<evidence type="ECO:0000256" key="1">
    <source>
        <dbReference type="SAM" id="SignalP"/>
    </source>
</evidence>
<name>A0A517MQ39_9BACT</name>
<reference evidence="2 3" key="1">
    <citation type="submission" date="2019-02" db="EMBL/GenBank/DDBJ databases">
        <title>Deep-cultivation of Planctomycetes and their phenomic and genomic characterization uncovers novel biology.</title>
        <authorList>
            <person name="Wiegand S."/>
            <person name="Jogler M."/>
            <person name="Boedeker C."/>
            <person name="Pinto D."/>
            <person name="Vollmers J."/>
            <person name="Rivas-Marin E."/>
            <person name="Kohn T."/>
            <person name="Peeters S.H."/>
            <person name="Heuer A."/>
            <person name="Rast P."/>
            <person name="Oberbeckmann S."/>
            <person name="Bunk B."/>
            <person name="Jeske O."/>
            <person name="Meyerdierks A."/>
            <person name="Storesund J.E."/>
            <person name="Kallscheuer N."/>
            <person name="Luecker S."/>
            <person name="Lage O.M."/>
            <person name="Pohl T."/>
            <person name="Merkel B.J."/>
            <person name="Hornburger P."/>
            <person name="Mueller R.-W."/>
            <person name="Bruemmer F."/>
            <person name="Labrenz M."/>
            <person name="Spormann A.M."/>
            <person name="Op den Camp H."/>
            <person name="Overmann J."/>
            <person name="Amann R."/>
            <person name="Jetten M.S.M."/>
            <person name="Mascher T."/>
            <person name="Medema M.H."/>
            <person name="Devos D.P."/>
            <person name="Kaster A.-K."/>
            <person name="Ovreas L."/>
            <person name="Rohde M."/>
            <person name="Galperin M.Y."/>
            <person name="Jogler C."/>
        </authorList>
    </citation>
    <scope>NUCLEOTIDE SEQUENCE [LARGE SCALE GENOMIC DNA]</scope>
    <source>
        <strain evidence="2 3">HG15A2</strain>
    </source>
</reference>
<dbReference type="OrthoDB" id="251288at2"/>
<dbReference type="KEGG" id="amob:HG15A2_02650"/>